<keyword evidence="2" id="KW-1185">Reference proteome</keyword>
<evidence type="ECO:0000313" key="2">
    <source>
        <dbReference type="Proteomes" id="UP000235005"/>
    </source>
</evidence>
<dbReference type="EMBL" id="PKUS01000056">
    <property type="protein sequence ID" value="PLW66641.1"/>
    <property type="molecule type" value="Genomic_DNA"/>
</dbReference>
<organism evidence="1 2">
    <name type="scientific">Pseudohalioglobus lutimaris</name>
    <dbReference type="NCBI Taxonomy" id="1737061"/>
    <lineage>
        <taxon>Bacteria</taxon>
        <taxon>Pseudomonadati</taxon>
        <taxon>Pseudomonadota</taxon>
        <taxon>Gammaproteobacteria</taxon>
        <taxon>Cellvibrionales</taxon>
        <taxon>Halieaceae</taxon>
        <taxon>Pseudohalioglobus</taxon>
    </lineage>
</organism>
<dbReference type="AlphaFoldDB" id="A0A2N5WWN5"/>
<dbReference type="InterPro" id="IPR013783">
    <property type="entry name" value="Ig-like_fold"/>
</dbReference>
<accession>A0A2N5WWN5</accession>
<proteinExistence type="predicted"/>
<dbReference type="Pfam" id="PF17957">
    <property type="entry name" value="Big_7"/>
    <property type="match status" value="1"/>
</dbReference>
<dbReference type="Proteomes" id="UP000235005">
    <property type="component" value="Unassembled WGS sequence"/>
</dbReference>
<gene>
    <name evidence="1" type="ORF">C0039_20635</name>
</gene>
<name>A0A2N5WWN5_9GAMM</name>
<reference evidence="1 2" key="1">
    <citation type="submission" date="2018-01" db="EMBL/GenBank/DDBJ databases">
        <title>The draft genome sequence of Halioglobus lutimaris HF004.</title>
        <authorList>
            <person name="Du Z.-J."/>
            <person name="Shi M.-J."/>
        </authorList>
    </citation>
    <scope>NUCLEOTIDE SEQUENCE [LARGE SCALE GENOMIC DNA]</scope>
    <source>
        <strain evidence="1 2">HF004</strain>
    </source>
</reference>
<comment type="caution">
    <text evidence="1">The sequence shown here is derived from an EMBL/GenBank/DDBJ whole genome shotgun (WGS) entry which is preliminary data.</text>
</comment>
<protein>
    <submittedName>
        <fullName evidence="1">Uncharacterized protein</fullName>
    </submittedName>
</protein>
<evidence type="ECO:0000313" key="1">
    <source>
        <dbReference type="EMBL" id="PLW66641.1"/>
    </source>
</evidence>
<dbReference type="Gene3D" id="2.60.40.10">
    <property type="entry name" value="Immunoglobulins"/>
    <property type="match status" value="1"/>
</dbReference>
<sequence>MDIPTVEQFEDPESSIEIAVPESASSSNVSGADVGALTLTINSPERVTGTVTVEVDVNYPDQVTRVKLYANGDKIGGDTTWPFDFDLNTSPYRGRLHLRAVAFVGGRETIENIWISAEN</sequence>